<evidence type="ECO:0000256" key="1">
    <source>
        <dbReference type="SAM" id="MobiDB-lite"/>
    </source>
</evidence>
<reference evidence="3" key="1">
    <citation type="journal article" date="2021" name="Genome Biol. Evol.">
        <title>A High-Quality Reference Genome for a Parasitic Bivalve with Doubly Uniparental Inheritance (Bivalvia: Unionida).</title>
        <authorList>
            <person name="Smith C.H."/>
        </authorList>
    </citation>
    <scope>NUCLEOTIDE SEQUENCE</scope>
    <source>
        <strain evidence="3">CHS0354</strain>
    </source>
</reference>
<feature type="region of interest" description="Disordered" evidence="1">
    <location>
        <begin position="66"/>
        <end position="86"/>
    </location>
</feature>
<protein>
    <submittedName>
        <fullName evidence="3">Uncharacterized protein</fullName>
    </submittedName>
</protein>
<comment type="caution">
    <text evidence="3">The sequence shown here is derived from an EMBL/GenBank/DDBJ whole genome shotgun (WGS) entry which is preliminary data.</text>
</comment>
<accession>A0AAE0VE77</accession>
<keyword evidence="2" id="KW-0732">Signal</keyword>
<feature type="chain" id="PRO_5041983610" evidence="2">
    <location>
        <begin position="17"/>
        <end position="125"/>
    </location>
</feature>
<evidence type="ECO:0000256" key="2">
    <source>
        <dbReference type="SAM" id="SignalP"/>
    </source>
</evidence>
<dbReference type="AlphaFoldDB" id="A0AAE0VE77"/>
<evidence type="ECO:0000313" key="3">
    <source>
        <dbReference type="EMBL" id="KAK3576028.1"/>
    </source>
</evidence>
<evidence type="ECO:0000313" key="4">
    <source>
        <dbReference type="Proteomes" id="UP001195483"/>
    </source>
</evidence>
<feature type="signal peptide" evidence="2">
    <location>
        <begin position="1"/>
        <end position="16"/>
    </location>
</feature>
<proteinExistence type="predicted"/>
<name>A0AAE0VE77_9BIVA</name>
<reference evidence="3" key="2">
    <citation type="journal article" date="2021" name="Genome Biol. Evol.">
        <title>Developing a high-quality reference genome for a parasitic bivalve with doubly uniparental inheritance (Bivalvia: Unionida).</title>
        <authorList>
            <person name="Smith C.H."/>
        </authorList>
    </citation>
    <scope>NUCLEOTIDE SEQUENCE</scope>
    <source>
        <strain evidence="3">CHS0354</strain>
        <tissue evidence="3">Mantle</tissue>
    </source>
</reference>
<gene>
    <name evidence="3" type="ORF">CHS0354_014870</name>
</gene>
<reference evidence="3" key="3">
    <citation type="submission" date="2023-05" db="EMBL/GenBank/DDBJ databases">
        <authorList>
            <person name="Smith C.H."/>
        </authorList>
    </citation>
    <scope>NUCLEOTIDE SEQUENCE</scope>
    <source>
        <strain evidence="3">CHS0354</strain>
        <tissue evidence="3">Mantle</tissue>
    </source>
</reference>
<dbReference type="Proteomes" id="UP001195483">
    <property type="component" value="Unassembled WGS sequence"/>
</dbReference>
<organism evidence="3 4">
    <name type="scientific">Potamilus streckersoni</name>
    <dbReference type="NCBI Taxonomy" id="2493646"/>
    <lineage>
        <taxon>Eukaryota</taxon>
        <taxon>Metazoa</taxon>
        <taxon>Spiralia</taxon>
        <taxon>Lophotrochozoa</taxon>
        <taxon>Mollusca</taxon>
        <taxon>Bivalvia</taxon>
        <taxon>Autobranchia</taxon>
        <taxon>Heteroconchia</taxon>
        <taxon>Palaeoheterodonta</taxon>
        <taxon>Unionida</taxon>
        <taxon>Unionoidea</taxon>
        <taxon>Unionidae</taxon>
        <taxon>Ambleminae</taxon>
        <taxon>Lampsilini</taxon>
        <taxon>Potamilus</taxon>
    </lineage>
</organism>
<dbReference type="EMBL" id="JAEAOA010000909">
    <property type="protein sequence ID" value="KAK3576028.1"/>
    <property type="molecule type" value="Genomic_DNA"/>
</dbReference>
<sequence length="125" mass="13803">MMKLVLVVSFLALAAALPYQRDNIVGKGSSQGDPFKLIFGAIAYLKQDIDVLNQRVGVLENQVGAIESHQSKESEEEPIPDGSGQEVAAVVEQEPVRSDETAVRMLLQKLESRLVEKKREQKQAK</sequence>
<keyword evidence="4" id="KW-1185">Reference proteome</keyword>